<keyword evidence="2" id="KW-1185">Reference proteome</keyword>
<evidence type="ECO:0000313" key="2">
    <source>
        <dbReference type="Proteomes" id="UP001061298"/>
    </source>
</evidence>
<organism evidence="1 2">
    <name type="scientific">Streptomyces cynarae</name>
    <dbReference type="NCBI Taxonomy" id="2981134"/>
    <lineage>
        <taxon>Bacteria</taxon>
        <taxon>Bacillati</taxon>
        <taxon>Actinomycetota</taxon>
        <taxon>Actinomycetes</taxon>
        <taxon>Kitasatosporales</taxon>
        <taxon>Streptomycetaceae</taxon>
        <taxon>Streptomyces</taxon>
    </lineage>
</organism>
<evidence type="ECO:0000313" key="1">
    <source>
        <dbReference type="EMBL" id="UXY24841.1"/>
    </source>
</evidence>
<accession>A0ABY6EDN7</accession>
<gene>
    <name evidence="1" type="ORF">N8I84_20370</name>
</gene>
<dbReference type="Proteomes" id="UP001061298">
    <property type="component" value="Chromosome"/>
</dbReference>
<sequence>MIDFHTTCTHFVLRSSCARRGHVRTGELSPFPYGDGRFGLPLRDDLAFETLVGLPA</sequence>
<proteinExistence type="predicted"/>
<dbReference type="RefSeq" id="WP_263235063.1">
    <property type="nucleotide sequence ID" value="NZ_CP106793.1"/>
</dbReference>
<reference evidence="1" key="1">
    <citation type="submission" date="2022-10" db="EMBL/GenBank/DDBJ databases">
        <authorList>
            <person name="Mo P."/>
        </authorList>
    </citation>
    <scope>NUCLEOTIDE SEQUENCE</scope>
    <source>
        <strain evidence="1">HUAS 13-4</strain>
    </source>
</reference>
<name>A0ABY6EDN7_9ACTN</name>
<dbReference type="EMBL" id="CP106793">
    <property type="protein sequence ID" value="UXY24841.1"/>
    <property type="molecule type" value="Genomic_DNA"/>
</dbReference>
<protein>
    <submittedName>
        <fullName evidence="1">Uncharacterized protein</fullName>
    </submittedName>
</protein>